<gene>
    <name evidence="2" type="ORF">DPMN_165010</name>
</gene>
<accession>A0A9D4EUL2</accession>
<organism evidence="2 3">
    <name type="scientific">Dreissena polymorpha</name>
    <name type="common">Zebra mussel</name>
    <name type="synonym">Mytilus polymorpha</name>
    <dbReference type="NCBI Taxonomy" id="45954"/>
    <lineage>
        <taxon>Eukaryota</taxon>
        <taxon>Metazoa</taxon>
        <taxon>Spiralia</taxon>
        <taxon>Lophotrochozoa</taxon>
        <taxon>Mollusca</taxon>
        <taxon>Bivalvia</taxon>
        <taxon>Autobranchia</taxon>
        <taxon>Heteroconchia</taxon>
        <taxon>Euheterodonta</taxon>
        <taxon>Imparidentia</taxon>
        <taxon>Neoheterodontei</taxon>
        <taxon>Myida</taxon>
        <taxon>Dreissenoidea</taxon>
        <taxon>Dreissenidae</taxon>
        <taxon>Dreissena</taxon>
    </lineage>
</organism>
<evidence type="ECO:0000256" key="1">
    <source>
        <dbReference type="SAM" id="SignalP"/>
    </source>
</evidence>
<comment type="caution">
    <text evidence="2">The sequence shown here is derived from an EMBL/GenBank/DDBJ whole genome shotgun (WGS) entry which is preliminary data.</text>
</comment>
<reference evidence="2" key="1">
    <citation type="journal article" date="2019" name="bioRxiv">
        <title>The Genome of the Zebra Mussel, Dreissena polymorpha: A Resource for Invasive Species Research.</title>
        <authorList>
            <person name="McCartney M.A."/>
            <person name="Auch B."/>
            <person name="Kono T."/>
            <person name="Mallez S."/>
            <person name="Zhang Y."/>
            <person name="Obille A."/>
            <person name="Becker A."/>
            <person name="Abrahante J.E."/>
            <person name="Garbe J."/>
            <person name="Badalamenti J.P."/>
            <person name="Herman A."/>
            <person name="Mangelson H."/>
            <person name="Liachko I."/>
            <person name="Sullivan S."/>
            <person name="Sone E.D."/>
            <person name="Koren S."/>
            <person name="Silverstein K.A.T."/>
            <person name="Beckman K.B."/>
            <person name="Gohl D.M."/>
        </authorList>
    </citation>
    <scope>NUCLEOTIDE SEQUENCE</scope>
    <source>
        <strain evidence="2">Duluth1</strain>
        <tissue evidence="2">Whole animal</tissue>
    </source>
</reference>
<evidence type="ECO:0000313" key="2">
    <source>
        <dbReference type="EMBL" id="KAH3786895.1"/>
    </source>
</evidence>
<feature type="chain" id="PRO_5038430945" evidence="1">
    <location>
        <begin position="17"/>
        <end position="57"/>
    </location>
</feature>
<dbReference type="AlphaFoldDB" id="A0A9D4EUL2"/>
<dbReference type="Proteomes" id="UP000828390">
    <property type="component" value="Unassembled WGS sequence"/>
</dbReference>
<evidence type="ECO:0000313" key="3">
    <source>
        <dbReference type="Proteomes" id="UP000828390"/>
    </source>
</evidence>
<keyword evidence="1" id="KW-0732">Signal</keyword>
<dbReference type="EMBL" id="JAIWYP010000008">
    <property type="protein sequence ID" value="KAH3786895.1"/>
    <property type="molecule type" value="Genomic_DNA"/>
</dbReference>
<feature type="signal peptide" evidence="1">
    <location>
        <begin position="1"/>
        <end position="16"/>
    </location>
</feature>
<reference evidence="2" key="2">
    <citation type="submission" date="2020-11" db="EMBL/GenBank/DDBJ databases">
        <authorList>
            <person name="McCartney M.A."/>
            <person name="Auch B."/>
            <person name="Kono T."/>
            <person name="Mallez S."/>
            <person name="Becker A."/>
            <person name="Gohl D.M."/>
            <person name="Silverstein K.A.T."/>
            <person name="Koren S."/>
            <person name="Bechman K.B."/>
            <person name="Herman A."/>
            <person name="Abrahante J.E."/>
            <person name="Garbe J."/>
        </authorList>
    </citation>
    <scope>NUCLEOTIDE SEQUENCE</scope>
    <source>
        <strain evidence="2">Duluth1</strain>
        <tissue evidence="2">Whole animal</tissue>
    </source>
</reference>
<keyword evidence="3" id="KW-1185">Reference proteome</keyword>
<sequence>MCTSMLLVLICPYAERSCVLKQEDSLGFGEGHQKLKVGFPPGTLSKKLVSRPVGCDG</sequence>
<name>A0A9D4EUL2_DREPO</name>
<protein>
    <submittedName>
        <fullName evidence="2">Uncharacterized protein</fullName>
    </submittedName>
</protein>
<proteinExistence type="predicted"/>